<dbReference type="RefSeq" id="WP_231443805.1">
    <property type="nucleotide sequence ID" value="NZ_JAJOMB010000010.1"/>
</dbReference>
<proteinExistence type="predicted"/>
<evidence type="ECO:0000313" key="1">
    <source>
        <dbReference type="EMBL" id="MCD5313007.1"/>
    </source>
</evidence>
<protein>
    <submittedName>
        <fullName evidence="1">Uncharacterized protein</fullName>
    </submittedName>
</protein>
<sequence length="132" mass="14451">MVELEQLLSGHTELTQRLIRHEIRDLLKRAEADNCRFGTASAGCDVTQMAVAPTILELRMSWHPGGEDERSNLVRLYFTEPADIPDCLYAALLASKAPGPMGLEEQNGHARQADYRVHVALGAPGGQPSRSS</sequence>
<keyword evidence="2" id="KW-1185">Reference proteome</keyword>
<comment type="caution">
    <text evidence="1">The sequence shown here is derived from an EMBL/GenBank/DDBJ whole genome shotgun (WGS) entry which is preliminary data.</text>
</comment>
<organism evidence="1 2">
    <name type="scientific">Kineosporia babensis</name>
    <dbReference type="NCBI Taxonomy" id="499548"/>
    <lineage>
        <taxon>Bacteria</taxon>
        <taxon>Bacillati</taxon>
        <taxon>Actinomycetota</taxon>
        <taxon>Actinomycetes</taxon>
        <taxon>Kineosporiales</taxon>
        <taxon>Kineosporiaceae</taxon>
        <taxon>Kineosporia</taxon>
    </lineage>
</organism>
<accession>A0A9X1ND48</accession>
<reference evidence="1" key="1">
    <citation type="submission" date="2021-11" db="EMBL/GenBank/DDBJ databases">
        <title>Streptomyces corallinus and Kineosporia corallina sp. nov., two new coral-derived marine actinobacteria.</title>
        <authorList>
            <person name="Buangrab K."/>
            <person name="Sutthacheep M."/>
            <person name="Yeemin T."/>
            <person name="Harunari E."/>
            <person name="Igarashi Y."/>
            <person name="Sripreechasak P."/>
            <person name="Kanchanasin P."/>
            <person name="Tanasupawat S."/>
            <person name="Phongsopitanun W."/>
        </authorList>
    </citation>
    <scope>NUCLEOTIDE SEQUENCE</scope>
    <source>
        <strain evidence="1">JCM 31032</strain>
    </source>
</reference>
<dbReference type="EMBL" id="JAJOMB010000010">
    <property type="protein sequence ID" value="MCD5313007.1"/>
    <property type="molecule type" value="Genomic_DNA"/>
</dbReference>
<evidence type="ECO:0000313" key="2">
    <source>
        <dbReference type="Proteomes" id="UP001138997"/>
    </source>
</evidence>
<dbReference type="Proteomes" id="UP001138997">
    <property type="component" value="Unassembled WGS sequence"/>
</dbReference>
<name>A0A9X1ND48_9ACTN</name>
<gene>
    <name evidence="1" type="ORF">LR394_19030</name>
</gene>
<dbReference type="AlphaFoldDB" id="A0A9X1ND48"/>